<comment type="caution">
    <text evidence="8">The sequence shown here is derived from an EMBL/GenBank/DDBJ whole genome shotgun (WGS) entry which is preliminary data.</text>
</comment>
<keyword evidence="1" id="KW-0479">Metal-binding</keyword>
<dbReference type="Proteomes" id="UP001470230">
    <property type="component" value="Unassembled WGS sequence"/>
</dbReference>
<keyword evidence="3" id="KW-0862">Zinc</keyword>
<dbReference type="InterPro" id="IPR003126">
    <property type="entry name" value="Znf_UBR"/>
</dbReference>
<feature type="zinc finger region" description="UBR-type" evidence="5">
    <location>
        <begin position="510"/>
        <end position="580"/>
    </location>
</feature>
<dbReference type="CDD" id="cd19671">
    <property type="entry name" value="UBR-box_UBR4_5_6_7"/>
    <property type="match status" value="4"/>
</dbReference>
<evidence type="ECO:0000256" key="1">
    <source>
        <dbReference type="ARBA" id="ARBA00022723"/>
    </source>
</evidence>
<proteinExistence type="predicted"/>
<protein>
    <recommendedName>
        <fullName evidence="11">RING-type domain-containing protein</fullName>
    </recommendedName>
</protein>
<dbReference type="SMART" id="SM00184">
    <property type="entry name" value="RING"/>
    <property type="match status" value="1"/>
</dbReference>
<dbReference type="PANTHER" id="PTHR13513:SF9">
    <property type="entry name" value="E3 UBIQUITIN-PROTEIN LIGASE UBR7-RELATED"/>
    <property type="match status" value="1"/>
</dbReference>
<dbReference type="InterPro" id="IPR017907">
    <property type="entry name" value="Znf_RING_CS"/>
</dbReference>
<evidence type="ECO:0000256" key="5">
    <source>
        <dbReference type="PROSITE-ProRule" id="PRU00508"/>
    </source>
</evidence>
<feature type="domain" description="RING-type" evidence="6">
    <location>
        <begin position="283"/>
        <end position="322"/>
    </location>
</feature>
<dbReference type="PROSITE" id="PS00518">
    <property type="entry name" value="ZF_RING_1"/>
    <property type="match status" value="1"/>
</dbReference>
<dbReference type="SUPFAM" id="SSF57850">
    <property type="entry name" value="RING/U-box"/>
    <property type="match status" value="1"/>
</dbReference>
<dbReference type="CDD" id="cd19669">
    <property type="entry name" value="UBR-box"/>
    <property type="match status" value="1"/>
</dbReference>
<dbReference type="EMBL" id="JAPFFF010000023">
    <property type="protein sequence ID" value="KAK8852994.1"/>
    <property type="molecule type" value="Genomic_DNA"/>
</dbReference>
<dbReference type="SUPFAM" id="SSF52058">
    <property type="entry name" value="L domain-like"/>
    <property type="match status" value="1"/>
</dbReference>
<evidence type="ECO:0000256" key="3">
    <source>
        <dbReference type="ARBA" id="ARBA00022833"/>
    </source>
</evidence>
<evidence type="ECO:0000313" key="8">
    <source>
        <dbReference type="EMBL" id="KAK8834733.1"/>
    </source>
</evidence>
<evidence type="ECO:0000256" key="2">
    <source>
        <dbReference type="ARBA" id="ARBA00022771"/>
    </source>
</evidence>
<dbReference type="Gene3D" id="3.80.10.10">
    <property type="entry name" value="Ribonuclease Inhibitor"/>
    <property type="match status" value="1"/>
</dbReference>
<dbReference type="SMART" id="SM00396">
    <property type="entry name" value="ZnF_UBR1"/>
    <property type="match status" value="4"/>
</dbReference>
<keyword evidence="2 4" id="KW-0863">Zinc-finger</keyword>
<reference evidence="8 10" key="1">
    <citation type="submission" date="2024-04" db="EMBL/GenBank/DDBJ databases">
        <title>Tritrichomonas musculus Genome.</title>
        <authorList>
            <person name="Alves-Ferreira E."/>
            <person name="Grigg M."/>
            <person name="Lorenzi H."/>
            <person name="Galac M."/>
        </authorList>
    </citation>
    <scope>NUCLEOTIDE SEQUENCE [LARGE SCALE GENOMIC DNA]</scope>
    <source>
        <strain evidence="8 10">EAF2021</strain>
    </source>
</reference>
<dbReference type="InterPro" id="IPR040204">
    <property type="entry name" value="UBR7"/>
</dbReference>
<dbReference type="InterPro" id="IPR032675">
    <property type="entry name" value="LRR_dom_sf"/>
</dbReference>
<feature type="domain" description="UBR-type" evidence="7">
    <location>
        <begin position="438"/>
        <end position="506"/>
    </location>
</feature>
<dbReference type="InterPro" id="IPR001841">
    <property type="entry name" value="Znf_RING"/>
</dbReference>
<dbReference type="InterPro" id="IPR026906">
    <property type="entry name" value="LRR_5"/>
</dbReference>
<dbReference type="PANTHER" id="PTHR13513">
    <property type="entry name" value="E3 UBIQUITIN-PROTEIN LIGASE UBR7"/>
    <property type="match status" value="1"/>
</dbReference>
<evidence type="ECO:0000256" key="4">
    <source>
        <dbReference type="PROSITE-ProRule" id="PRU00175"/>
    </source>
</evidence>
<feature type="zinc finger region" description="UBR-type" evidence="5">
    <location>
        <begin position="438"/>
        <end position="506"/>
    </location>
</feature>
<evidence type="ECO:0000313" key="10">
    <source>
        <dbReference type="Proteomes" id="UP001470230"/>
    </source>
</evidence>
<sequence>MGSEESIERKEIKQNKLVFILNEEDKTANVISNDDVTGDIYIPPSIKHETNEYSIEKILRFSFKNSKTIKSIQFPSNSKIQTIEKESFAYSTLEKINIPSSLSNLEEGWCKSTSKLTKITIMPNNESYQYIDNKMIIGKDDKKSDNYDVLIFVRRDIEEITIPTFIKRIASYALSETRIQKVSIPPHITKICEGAFYHCEQLYQVEIPPDSELETIEREAFSETSIETISIPATVTCLKEGWCINNPKLKQINIIQKDQENSEKTVSKSSHISDDKLLDNIQCPVCYLAMLPPARSPMIIPACGHTVCEYCILKLEECPLCHKKIAKPTKNMLAAQLIDSIKQDINIPAEINPPPPSVNKLIPKIDPICTLVTVGKNCNQKFYHCVTCKILGDNFICEICASKCHNGHEIMLVKESNRGSCVCSSFCECKCISNLDDLRCTYELTYGTHVKQPMYQCEDCHVEKYLYMCQNCAIKCHQGHKVRFVGFFDNKICHCFDQCFCKIASPSRKPICTYIKTGPNYIKQPFYYCHTCGLANKCGCCSACANYCHKDHAVEFHQFADDFYCDCGDCSHFNCQILPKDENSSYLTNCPNLHFLNKDKKINQRKYYCMTCGINGTLGICEACAINCHINHSIKYVGIEEFSCTCQSTKNCMMMMVPKLHDDRECCDRQVLDKNDISACYTCYTCDISGRICICETCALKKHIKHDVHFIGYMEFDCYG</sequence>
<feature type="domain" description="UBR-type" evidence="7">
    <location>
        <begin position="510"/>
        <end position="580"/>
    </location>
</feature>
<keyword evidence="10" id="KW-1185">Reference proteome</keyword>
<accession>A0ABR2GLC8</accession>
<evidence type="ECO:0000259" key="6">
    <source>
        <dbReference type="PROSITE" id="PS50089"/>
    </source>
</evidence>
<dbReference type="Pfam" id="PF02207">
    <property type="entry name" value="zf-UBR"/>
    <property type="match status" value="3"/>
</dbReference>
<gene>
    <name evidence="9" type="ORF">M9Y10_017992</name>
    <name evidence="8" type="ORF">M9Y10_025855</name>
</gene>
<name>A0ABR2GLC8_9EUKA</name>
<dbReference type="PROSITE" id="PS51157">
    <property type="entry name" value="ZF_UBR"/>
    <property type="match status" value="2"/>
</dbReference>
<dbReference type="Pfam" id="PF13306">
    <property type="entry name" value="LRR_5"/>
    <property type="match status" value="2"/>
</dbReference>
<dbReference type="PROSITE" id="PS50089">
    <property type="entry name" value="ZF_RING_2"/>
    <property type="match status" value="1"/>
</dbReference>
<evidence type="ECO:0008006" key="11">
    <source>
        <dbReference type="Google" id="ProtNLM"/>
    </source>
</evidence>
<evidence type="ECO:0000313" key="9">
    <source>
        <dbReference type="EMBL" id="KAK8852994.1"/>
    </source>
</evidence>
<evidence type="ECO:0000259" key="7">
    <source>
        <dbReference type="PROSITE" id="PS51157"/>
    </source>
</evidence>
<organism evidence="8 10">
    <name type="scientific">Tritrichomonas musculus</name>
    <dbReference type="NCBI Taxonomy" id="1915356"/>
    <lineage>
        <taxon>Eukaryota</taxon>
        <taxon>Metamonada</taxon>
        <taxon>Parabasalia</taxon>
        <taxon>Tritrichomonadida</taxon>
        <taxon>Tritrichomonadidae</taxon>
        <taxon>Tritrichomonas</taxon>
    </lineage>
</organism>
<dbReference type="EMBL" id="JAPFFF010000329">
    <property type="protein sequence ID" value="KAK8834733.1"/>
    <property type="molecule type" value="Genomic_DNA"/>
</dbReference>